<keyword evidence="5 10" id="KW-0547">Nucleotide-binding</keyword>
<keyword evidence="7 10" id="KW-0648">Protein biosynthesis</keyword>
<keyword evidence="3 10" id="KW-0963">Cytoplasm</keyword>
<dbReference type="SUPFAM" id="SSF109604">
    <property type="entry name" value="HD-domain/PDEase-like"/>
    <property type="match status" value="1"/>
</dbReference>
<dbReference type="InterPro" id="IPR006194">
    <property type="entry name" value="Gly-tRNA-synth_heterodimer"/>
</dbReference>
<keyword evidence="4 10" id="KW-0436">Ligase</keyword>
<proteinExistence type="inferred from homology"/>
<protein>
    <recommendedName>
        <fullName evidence="10">Glycine--tRNA ligase beta subunit</fullName>
        <ecNumber evidence="10">6.1.1.14</ecNumber>
    </recommendedName>
    <alternativeName>
        <fullName evidence="10">Glycyl-tRNA synthetase beta subunit</fullName>
        <shortName evidence="10">GlyRS</shortName>
    </alternativeName>
</protein>
<dbReference type="GO" id="GO:0005829">
    <property type="term" value="C:cytosol"/>
    <property type="evidence" value="ECO:0007669"/>
    <property type="project" value="TreeGrafter"/>
</dbReference>
<comment type="similarity">
    <text evidence="2 10">Belongs to the class-II aminoacyl-tRNA synthetase family.</text>
</comment>
<keyword evidence="6 10" id="KW-0067">ATP-binding</keyword>
<dbReference type="HAMAP" id="MF_00255">
    <property type="entry name" value="Gly_tRNA_synth_beta"/>
    <property type="match status" value="1"/>
</dbReference>
<sequence>MNNWVLLELGVEELPASEMDSIKEQLQVLVPNLFSEARISFGSCEVFITNRRIAVRLQNVSDRQEDVVLEKRGPSERVAFSDGQPTKALLGFLSSNGATLEDVFVKDGYVHIKKLVEGKNVCEVVPETLVKVITNLKFARPMRWANGDFEFVRPVKWVLALLNDEVIPLRIFDKNSDRYTMSHPYLEKWIAMRHPKDYVQVLEENLVIVDETARRQFIVEQLTEIERAYGLVCEKDPLLIEKICKIAEWPQAIVGKFDENYLKLPQELITVTVKHHLSAFSTSRAGSLTCHFVAFIDRPRDDFSIIVRGYESVVNARLEDARYYFEIDRRKRLEEFNENLKRMVFQKELGSLYDKVVRTQQLVQYMVEKLSKESMKDKAMRAAFLSKADIATHVVYEFPELQGVIGRIYALLDGEDESVALALEDQYSQEPESELGALIGACDRIDTIVGNIAVGNLPSGSKDPYGLRTKADTIYWSVVRYGWDVDLVELLLTAKKLLNIDFDVDKLFEFMSSRFYAFLLSQRFSFDIARAVNHLWSRPLRGYLAAQALTKACQSEDFNNVAIGFERVHNITKNHSDRHFDGALFEEDAEIELLNQFVSVKPKVIESVLKLNYEEAIRHLSSLKPYIDRYFDEVFVMVDREDIRQNRLGFLKNIDELFMLVGDLTQLIRRD</sequence>
<dbReference type="RefSeq" id="WP_031503051.1">
    <property type="nucleotide sequence ID" value="NC_022795.1"/>
</dbReference>
<dbReference type="STRING" id="1123384.AJ81_00460"/>
<accession>A0A0X1KNT5</accession>
<evidence type="ECO:0000256" key="5">
    <source>
        <dbReference type="ARBA" id="ARBA00022741"/>
    </source>
</evidence>
<dbReference type="InterPro" id="IPR015944">
    <property type="entry name" value="Gly-tRNA-synth_bsu"/>
</dbReference>
<dbReference type="GO" id="GO:0004814">
    <property type="term" value="F:arginine-tRNA ligase activity"/>
    <property type="evidence" value="ECO:0007669"/>
    <property type="project" value="InterPro"/>
</dbReference>
<dbReference type="GO" id="GO:0006420">
    <property type="term" value="P:arginyl-tRNA aminoacylation"/>
    <property type="evidence" value="ECO:0007669"/>
    <property type="project" value="InterPro"/>
</dbReference>
<reference evidence="12 13" key="1">
    <citation type="submission" date="2014-01" db="EMBL/GenBank/DDBJ databases">
        <title>Genome sequencing of Thermotog hypogea.</title>
        <authorList>
            <person name="Zhang X."/>
            <person name="Alvare G."/>
            <person name="Fristensky B."/>
            <person name="Chen L."/>
            <person name="Suen T."/>
            <person name="Chen Q."/>
            <person name="Ma K."/>
        </authorList>
    </citation>
    <scope>NUCLEOTIDE SEQUENCE [LARGE SCALE GENOMIC DNA]</scope>
    <source>
        <strain evidence="12 13">DSM 11164</strain>
    </source>
</reference>
<dbReference type="PROSITE" id="PS50861">
    <property type="entry name" value="AA_TRNA_LIGASE_II_GLYAB"/>
    <property type="match status" value="1"/>
</dbReference>
<evidence type="ECO:0000256" key="8">
    <source>
        <dbReference type="ARBA" id="ARBA00023146"/>
    </source>
</evidence>
<evidence type="ECO:0000259" key="11">
    <source>
        <dbReference type="Pfam" id="PF05746"/>
    </source>
</evidence>
<dbReference type="PATRIC" id="fig|1123384.7.peg.86"/>
<comment type="catalytic activity">
    <reaction evidence="9 10">
        <text>tRNA(Gly) + glycine + ATP = glycyl-tRNA(Gly) + AMP + diphosphate</text>
        <dbReference type="Rhea" id="RHEA:16013"/>
        <dbReference type="Rhea" id="RHEA-COMP:9664"/>
        <dbReference type="Rhea" id="RHEA-COMP:9683"/>
        <dbReference type="ChEBI" id="CHEBI:30616"/>
        <dbReference type="ChEBI" id="CHEBI:33019"/>
        <dbReference type="ChEBI" id="CHEBI:57305"/>
        <dbReference type="ChEBI" id="CHEBI:78442"/>
        <dbReference type="ChEBI" id="CHEBI:78522"/>
        <dbReference type="ChEBI" id="CHEBI:456215"/>
        <dbReference type="EC" id="6.1.1.14"/>
    </reaction>
</comment>
<feature type="domain" description="DALR anticodon binding" evidence="11">
    <location>
        <begin position="567"/>
        <end position="656"/>
    </location>
</feature>
<dbReference type="Pfam" id="PF02092">
    <property type="entry name" value="tRNA_synt_2f"/>
    <property type="match status" value="1"/>
</dbReference>
<keyword evidence="8 10" id="KW-0030">Aminoacyl-tRNA synthetase</keyword>
<dbReference type="NCBIfam" id="TIGR00211">
    <property type="entry name" value="glyS"/>
    <property type="match status" value="1"/>
</dbReference>
<dbReference type="PANTHER" id="PTHR30075">
    <property type="entry name" value="GLYCYL-TRNA SYNTHETASE"/>
    <property type="match status" value="1"/>
</dbReference>
<dbReference type="EC" id="6.1.1.14" evidence="10"/>
<evidence type="ECO:0000256" key="2">
    <source>
        <dbReference type="ARBA" id="ARBA00008226"/>
    </source>
</evidence>
<evidence type="ECO:0000256" key="3">
    <source>
        <dbReference type="ARBA" id="ARBA00022490"/>
    </source>
</evidence>
<evidence type="ECO:0000313" key="12">
    <source>
        <dbReference type="EMBL" id="AJC72912.1"/>
    </source>
</evidence>
<dbReference type="InterPro" id="IPR008909">
    <property type="entry name" value="DALR_anticod-bd"/>
</dbReference>
<organism evidence="12 13">
    <name type="scientific">Pseudothermotoga hypogea DSM 11164 = NBRC 106472</name>
    <dbReference type="NCBI Taxonomy" id="1123384"/>
    <lineage>
        <taxon>Bacteria</taxon>
        <taxon>Thermotogati</taxon>
        <taxon>Thermotogota</taxon>
        <taxon>Thermotogae</taxon>
        <taxon>Thermotogales</taxon>
        <taxon>Thermotogaceae</taxon>
        <taxon>Pseudothermotoga</taxon>
    </lineage>
</organism>
<evidence type="ECO:0000256" key="10">
    <source>
        <dbReference type="HAMAP-Rule" id="MF_00255"/>
    </source>
</evidence>
<dbReference type="Proteomes" id="UP000077469">
    <property type="component" value="Chromosome"/>
</dbReference>
<dbReference type="PANTHER" id="PTHR30075:SF2">
    <property type="entry name" value="GLYCINE--TRNA LIGASE, CHLOROPLASTIC_MITOCHONDRIAL 2"/>
    <property type="match status" value="1"/>
</dbReference>
<evidence type="ECO:0000256" key="1">
    <source>
        <dbReference type="ARBA" id="ARBA00004496"/>
    </source>
</evidence>
<comment type="subunit">
    <text evidence="10">Tetramer of two alpha and two beta subunits.</text>
</comment>
<gene>
    <name evidence="10" type="primary">glyS</name>
    <name evidence="12" type="ORF">AJ81_00460</name>
</gene>
<keyword evidence="13" id="KW-1185">Reference proteome</keyword>
<evidence type="ECO:0000256" key="6">
    <source>
        <dbReference type="ARBA" id="ARBA00022840"/>
    </source>
</evidence>
<name>A0A0X1KNT5_9THEM</name>
<dbReference type="PRINTS" id="PR01045">
    <property type="entry name" value="TRNASYNTHGB"/>
</dbReference>
<dbReference type="GO" id="GO:0004820">
    <property type="term" value="F:glycine-tRNA ligase activity"/>
    <property type="evidence" value="ECO:0007669"/>
    <property type="project" value="UniProtKB-UniRule"/>
</dbReference>
<dbReference type="EMBL" id="CP007141">
    <property type="protein sequence ID" value="AJC72912.1"/>
    <property type="molecule type" value="Genomic_DNA"/>
</dbReference>
<dbReference type="AlphaFoldDB" id="A0A0X1KNT5"/>
<dbReference type="GO" id="GO:0005524">
    <property type="term" value="F:ATP binding"/>
    <property type="evidence" value="ECO:0007669"/>
    <property type="project" value="UniProtKB-UniRule"/>
</dbReference>
<dbReference type="PaxDb" id="1123384-AJ81_00460"/>
<dbReference type="Pfam" id="PF05746">
    <property type="entry name" value="DALR_1"/>
    <property type="match status" value="1"/>
</dbReference>
<dbReference type="GO" id="GO:0006426">
    <property type="term" value="P:glycyl-tRNA aminoacylation"/>
    <property type="evidence" value="ECO:0007669"/>
    <property type="project" value="UniProtKB-UniRule"/>
</dbReference>
<comment type="subcellular location">
    <subcellularLocation>
        <location evidence="1 10">Cytoplasm</location>
    </subcellularLocation>
</comment>
<evidence type="ECO:0000256" key="9">
    <source>
        <dbReference type="ARBA" id="ARBA00047937"/>
    </source>
</evidence>
<evidence type="ECO:0000256" key="4">
    <source>
        <dbReference type="ARBA" id="ARBA00022598"/>
    </source>
</evidence>
<dbReference type="KEGG" id="phy:AJ81_00460"/>
<dbReference type="OrthoDB" id="9775440at2"/>
<evidence type="ECO:0000313" key="13">
    <source>
        <dbReference type="Proteomes" id="UP000077469"/>
    </source>
</evidence>
<evidence type="ECO:0000256" key="7">
    <source>
        <dbReference type="ARBA" id="ARBA00022917"/>
    </source>
</evidence>